<feature type="domain" description="ISXO2-like transposase" evidence="1">
    <location>
        <begin position="99"/>
        <end position="196"/>
    </location>
</feature>
<evidence type="ECO:0000259" key="1">
    <source>
        <dbReference type="Pfam" id="PF12762"/>
    </source>
</evidence>
<dbReference type="InterPro" id="IPR053164">
    <property type="entry name" value="IS1016-like_transposase"/>
</dbReference>
<proteinExistence type="predicted"/>
<name>A0A5B7EKC8_PORTR</name>
<dbReference type="EMBL" id="VSRR010002845">
    <property type="protein sequence ID" value="MPC33493.1"/>
    <property type="molecule type" value="Genomic_DNA"/>
</dbReference>
<dbReference type="AlphaFoldDB" id="A0A5B7EKC8"/>
<dbReference type="PANTHER" id="PTHR47163:SF2">
    <property type="entry name" value="SI:DKEY-17M8.2"/>
    <property type="match status" value="1"/>
</dbReference>
<gene>
    <name evidence="2" type="ORF">E2C01_026845</name>
</gene>
<reference evidence="2 3" key="1">
    <citation type="submission" date="2019-05" db="EMBL/GenBank/DDBJ databases">
        <title>Another draft genome of Portunus trituberculatus and its Hox gene families provides insights of decapod evolution.</title>
        <authorList>
            <person name="Jeong J.-H."/>
            <person name="Song I."/>
            <person name="Kim S."/>
            <person name="Choi T."/>
            <person name="Kim D."/>
            <person name="Ryu S."/>
            <person name="Kim W."/>
        </authorList>
    </citation>
    <scope>NUCLEOTIDE SEQUENCE [LARGE SCALE GENOMIC DNA]</scope>
    <source>
        <tissue evidence="2">Muscle</tissue>
    </source>
</reference>
<sequence length="200" mass="22971">MAVILRCCKRGCQKYLSVRQDNRFFHFTDVNGRLNSKITLCQILELVYLFVHNIPNLTAATISGRGRNKCATDWFNLCCEVCSEIVSVNRRGQMVGTVDNPVQIDEGYFAGRQKYNRGRFLQGYNAAEKEDPDPVQNNRTHGRRIDGRWVFGLKKGMDLRLFVVEKRDSATLEPIIKRKVAPGSVIHSNEWPAYRRSMLT</sequence>
<accession>A0A5B7EKC8</accession>
<dbReference type="Proteomes" id="UP000324222">
    <property type="component" value="Unassembled WGS sequence"/>
</dbReference>
<dbReference type="InterPro" id="IPR024445">
    <property type="entry name" value="Tnp_ISXO2-like"/>
</dbReference>
<evidence type="ECO:0000313" key="3">
    <source>
        <dbReference type="Proteomes" id="UP000324222"/>
    </source>
</evidence>
<evidence type="ECO:0000313" key="2">
    <source>
        <dbReference type="EMBL" id="MPC33493.1"/>
    </source>
</evidence>
<keyword evidence="3" id="KW-1185">Reference proteome</keyword>
<dbReference type="PANTHER" id="PTHR47163">
    <property type="entry name" value="DDE_TNP_IS1595 DOMAIN-CONTAINING PROTEIN"/>
    <property type="match status" value="1"/>
</dbReference>
<organism evidence="2 3">
    <name type="scientific">Portunus trituberculatus</name>
    <name type="common">Swimming crab</name>
    <name type="synonym">Neptunus trituberculatus</name>
    <dbReference type="NCBI Taxonomy" id="210409"/>
    <lineage>
        <taxon>Eukaryota</taxon>
        <taxon>Metazoa</taxon>
        <taxon>Ecdysozoa</taxon>
        <taxon>Arthropoda</taxon>
        <taxon>Crustacea</taxon>
        <taxon>Multicrustacea</taxon>
        <taxon>Malacostraca</taxon>
        <taxon>Eumalacostraca</taxon>
        <taxon>Eucarida</taxon>
        <taxon>Decapoda</taxon>
        <taxon>Pleocyemata</taxon>
        <taxon>Brachyura</taxon>
        <taxon>Eubrachyura</taxon>
        <taxon>Portunoidea</taxon>
        <taxon>Portunidae</taxon>
        <taxon>Portuninae</taxon>
        <taxon>Portunus</taxon>
    </lineage>
</organism>
<dbReference type="Pfam" id="PF12762">
    <property type="entry name" value="DDE_Tnp_IS1595"/>
    <property type="match status" value="1"/>
</dbReference>
<protein>
    <recommendedName>
        <fullName evidence="1">ISXO2-like transposase domain-containing protein</fullName>
    </recommendedName>
</protein>
<dbReference type="OrthoDB" id="6379547at2759"/>
<comment type="caution">
    <text evidence="2">The sequence shown here is derived from an EMBL/GenBank/DDBJ whole genome shotgun (WGS) entry which is preliminary data.</text>
</comment>